<name>A0A7W9ZJA7_NOVIT</name>
<feature type="non-terminal residue" evidence="2">
    <location>
        <position position="58"/>
    </location>
</feature>
<evidence type="ECO:0000256" key="1">
    <source>
        <dbReference type="SAM" id="MobiDB-lite"/>
    </source>
</evidence>
<protein>
    <submittedName>
        <fullName evidence="2">Uncharacterized protein</fullName>
    </submittedName>
</protein>
<dbReference type="EMBL" id="JACIIX010000045">
    <property type="protein sequence ID" value="MBB6212545.1"/>
    <property type="molecule type" value="Genomic_DNA"/>
</dbReference>
<proteinExistence type="predicted"/>
<evidence type="ECO:0000313" key="2">
    <source>
        <dbReference type="EMBL" id="MBB6212545.1"/>
    </source>
</evidence>
<reference evidence="2 3" key="1">
    <citation type="submission" date="2020-08" db="EMBL/GenBank/DDBJ databases">
        <title>Genomic Encyclopedia of Type Strains, Phase IV (KMG-IV): sequencing the most valuable type-strain genomes for metagenomic binning, comparative biology and taxonomic classification.</title>
        <authorList>
            <person name="Goeker M."/>
        </authorList>
    </citation>
    <scope>NUCLEOTIDE SEQUENCE [LARGE SCALE GENOMIC DNA]</scope>
    <source>
        <strain evidence="2 3">DSM 11590</strain>
    </source>
</reference>
<dbReference type="AlphaFoldDB" id="A0A7W9ZJA7"/>
<organism evidence="2 3">
    <name type="scientific">Novispirillum itersonii</name>
    <name type="common">Aquaspirillum itersonii</name>
    <dbReference type="NCBI Taxonomy" id="189"/>
    <lineage>
        <taxon>Bacteria</taxon>
        <taxon>Pseudomonadati</taxon>
        <taxon>Pseudomonadota</taxon>
        <taxon>Alphaproteobacteria</taxon>
        <taxon>Rhodospirillales</taxon>
        <taxon>Novispirillaceae</taxon>
        <taxon>Novispirillum</taxon>
    </lineage>
</organism>
<gene>
    <name evidence="2" type="ORF">FHS48_004004</name>
</gene>
<feature type="region of interest" description="Disordered" evidence="1">
    <location>
        <begin position="17"/>
        <end position="43"/>
    </location>
</feature>
<comment type="caution">
    <text evidence="2">The sequence shown here is derived from an EMBL/GenBank/DDBJ whole genome shotgun (WGS) entry which is preliminary data.</text>
</comment>
<keyword evidence="3" id="KW-1185">Reference proteome</keyword>
<sequence>MTSLKDTLTALLERAREARQKKAGITAAPSAPPASPHRHESVVNADPYAFATAYARQA</sequence>
<dbReference type="Proteomes" id="UP000544872">
    <property type="component" value="Unassembled WGS sequence"/>
</dbReference>
<accession>A0A7W9ZJA7</accession>
<evidence type="ECO:0000313" key="3">
    <source>
        <dbReference type="Proteomes" id="UP000544872"/>
    </source>
</evidence>